<keyword evidence="7" id="KW-0812">Transmembrane</keyword>
<dbReference type="Gene3D" id="3.30.200.20">
    <property type="entry name" value="Phosphorylase Kinase, domain 1"/>
    <property type="match status" value="1"/>
</dbReference>
<keyword evidence="25" id="KW-1185">Reference proteome</keyword>
<dbReference type="FunFam" id="3.30.200.20:FF:000226">
    <property type="entry name" value="receptor protein kinase TMK1"/>
    <property type="match status" value="1"/>
</dbReference>
<dbReference type="InterPro" id="IPR032675">
    <property type="entry name" value="LRR_dom_sf"/>
</dbReference>
<dbReference type="PROSITE" id="PS00108">
    <property type="entry name" value="PROTEIN_KINASE_ST"/>
    <property type="match status" value="1"/>
</dbReference>
<dbReference type="InterPro" id="IPR011009">
    <property type="entry name" value="Kinase-like_dom_sf"/>
</dbReference>
<accession>A0A067JGP0</accession>
<gene>
    <name evidence="24" type="ORF">JCGZ_00527</name>
</gene>
<dbReference type="SUPFAM" id="SSF56112">
    <property type="entry name" value="Protein kinase-like (PK-like)"/>
    <property type="match status" value="1"/>
</dbReference>
<dbReference type="FunFam" id="3.80.10.10:FF:000190">
    <property type="entry name" value="Receptor-like kinase TMK4"/>
    <property type="match status" value="1"/>
</dbReference>
<reference evidence="24 25" key="1">
    <citation type="journal article" date="2014" name="PLoS ONE">
        <title>Global Analysis of Gene Expression Profiles in Physic Nut (Jatropha curcas L.) Seedlings Exposed to Salt Stress.</title>
        <authorList>
            <person name="Zhang L."/>
            <person name="Zhang C."/>
            <person name="Wu P."/>
            <person name="Chen Y."/>
            <person name="Li M."/>
            <person name="Jiang H."/>
            <person name="Wu G."/>
        </authorList>
    </citation>
    <scope>NUCLEOTIDE SEQUENCE [LARGE SCALE GENOMIC DNA]</scope>
    <source>
        <strain evidence="25">cv. GZQX0401</strain>
        <tissue evidence="24">Young leaves</tissue>
    </source>
</reference>
<dbReference type="InterPro" id="IPR000719">
    <property type="entry name" value="Prot_kinase_dom"/>
</dbReference>
<feature type="signal peptide" evidence="22">
    <location>
        <begin position="1"/>
        <end position="22"/>
    </location>
</feature>
<dbReference type="EMBL" id="KK915274">
    <property type="protein sequence ID" value="KDP23101.1"/>
    <property type="molecule type" value="Genomic_DNA"/>
</dbReference>
<dbReference type="Gene3D" id="3.80.10.10">
    <property type="entry name" value="Ribonuclease Inhibitor"/>
    <property type="match status" value="2"/>
</dbReference>
<dbReference type="Gene3D" id="1.10.510.10">
    <property type="entry name" value="Transferase(Phosphotransferase) domain 1"/>
    <property type="match status" value="1"/>
</dbReference>
<dbReference type="KEGG" id="jcu:105647945"/>
<keyword evidence="6" id="KW-0808">Transferase</keyword>
<feature type="compositionally biased region" description="Pro residues" evidence="21">
    <location>
        <begin position="462"/>
        <end position="482"/>
    </location>
</feature>
<dbReference type="EC" id="2.7.11.1" evidence="3"/>
<keyword evidence="17" id="KW-0325">Glycoprotein</keyword>
<sequence>MGDAYILTKTMLLVCFIKLAYTVTDPNDLKVLMDFKNGLDNPELLGWPAKGNDPCGPPSWPHVYCSNGRITQIQVQKLGLKGPLPQNFNKLSKLYNIGLQNNMFNGKLPTFKGLSELEFAFLDFNEFDTIPSDFFDGLTSIRVLALDQNPLNKTTGWTVPDALANAVELTNFSCSSCNLVGTLPEFLGSLSSLNALRLSYNRLSGKLPASFGQSLMTVLWLNNQEEGGLSGSINVIANMTSLKQLWLHGNSFTGTIPENIGDLSSLKDLNLNDNKLVGLIPQGLADIELDNLDLSNNNLMGPIPMFKAGKVSCASNSFCQSKSGVLCAPQVNALLDFLGRLNYPLNLVSEWTGNDPCQQPWFGLNCDLKSKVSVISLPRHNLTGTLSPSIAELDSLVQIILGGNQVYGTIPSNLTKLNSLRLLDISRNNFSPPLPKFQRSVKLVIDGNPLLLSNQSSSSTFSPPPPPPGSAQPSAPTVPPSPTMSSNTNSSGFIPVSSQSKNSKRTKLLIAGGTSSLLVLVAISLSVYCLYKTRKANPEPPGSIVVHPKDLHGPENFVKSAIPNDNTGSLSAQTATSFASNASLVTRNSHLVDAGNLIISVQLLSKVTNGFALENELGHGGFGTVYKGELEDGTKIAVKRMEAGIVSSKAIDEFQAEIAILSKVRHRNLVSILGYSVEGNERLLVYEYMSKGALSRHLFQWKSLKLEPLSWTKRLIIALDVARGMEYLHSMARETFIHRDLKSANILLDDDFHAKVSDFGLVKLAPDGQKSVVTRLAGTFGYLAPEYAVMGKITTKSDVFSYGVVLMELLTGLTALDEERSEESRYLAEWFWRIKSSKEKLMAAIDPTLNKNEENSESISIVAELAGHCTAREPSHRPDMGHAVNLLAPLVEKWKPTKYESDDDCGIDYSLPLPQMLKVWQAAESTGLSYSSFTSSKDSIPVRPSGFADSFTSSDGR</sequence>
<dbReference type="Pfam" id="PF13855">
    <property type="entry name" value="LRR_8"/>
    <property type="match status" value="1"/>
</dbReference>
<evidence type="ECO:0000256" key="16">
    <source>
        <dbReference type="ARBA" id="ARBA00023170"/>
    </source>
</evidence>
<evidence type="ECO:0000256" key="13">
    <source>
        <dbReference type="ARBA" id="ARBA00022989"/>
    </source>
</evidence>
<keyword evidence="13" id="KW-1133">Transmembrane helix</keyword>
<dbReference type="GO" id="GO:0004674">
    <property type="term" value="F:protein serine/threonine kinase activity"/>
    <property type="evidence" value="ECO:0007669"/>
    <property type="project" value="UniProtKB-KW"/>
</dbReference>
<evidence type="ECO:0000256" key="9">
    <source>
        <dbReference type="ARBA" id="ARBA00022737"/>
    </source>
</evidence>
<dbReference type="FunFam" id="1.10.510.10:FF:000198">
    <property type="entry name" value="receptor protein kinase TMK1"/>
    <property type="match status" value="1"/>
</dbReference>
<dbReference type="PROSITE" id="PS50011">
    <property type="entry name" value="PROTEIN_KINASE_DOM"/>
    <property type="match status" value="1"/>
</dbReference>
<dbReference type="PANTHER" id="PTHR47986:SF1">
    <property type="entry name" value="OS04G0685900 PROTEIN"/>
    <property type="match status" value="1"/>
</dbReference>
<evidence type="ECO:0000256" key="11">
    <source>
        <dbReference type="ARBA" id="ARBA00022777"/>
    </source>
</evidence>
<evidence type="ECO:0000259" key="23">
    <source>
        <dbReference type="PROSITE" id="PS50011"/>
    </source>
</evidence>
<dbReference type="GO" id="GO:0016020">
    <property type="term" value="C:membrane"/>
    <property type="evidence" value="ECO:0007669"/>
    <property type="project" value="UniProtKB-SubCell"/>
</dbReference>
<dbReference type="AlphaFoldDB" id="A0A067JGP0"/>
<dbReference type="SUPFAM" id="SSF52058">
    <property type="entry name" value="L domain-like"/>
    <property type="match status" value="2"/>
</dbReference>
<evidence type="ECO:0000256" key="12">
    <source>
        <dbReference type="ARBA" id="ARBA00022840"/>
    </source>
</evidence>
<evidence type="ECO:0000256" key="15">
    <source>
        <dbReference type="ARBA" id="ARBA00023157"/>
    </source>
</evidence>
<proteinExistence type="inferred from homology"/>
<evidence type="ECO:0000256" key="14">
    <source>
        <dbReference type="ARBA" id="ARBA00023136"/>
    </source>
</evidence>
<dbReference type="Pfam" id="PF07714">
    <property type="entry name" value="PK_Tyr_Ser-Thr"/>
    <property type="match status" value="1"/>
</dbReference>
<feature type="region of interest" description="Disordered" evidence="21">
    <location>
        <begin position="455"/>
        <end position="498"/>
    </location>
</feature>
<evidence type="ECO:0000256" key="5">
    <source>
        <dbReference type="ARBA" id="ARBA00022614"/>
    </source>
</evidence>
<dbReference type="FunFam" id="3.80.10.10:FF:000129">
    <property type="entry name" value="Leucine-rich repeat receptor-like kinase"/>
    <property type="match status" value="1"/>
</dbReference>
<dbReference type="PANTHER" id="PTHR47986">
    <property type="entry name" value="OSJNBA0070M12.3 PROTEIN"/>
    <property type="match status" value="1"/>
</dbReference>
<dbReference type="SMART" id="SM00220">
    <property type="entry name" value="S_TKc"/>
    <property type="match status" value="1"/>
</dbReference>
<keyword evidence="4" id="KW-0723">Serine/threonine-protein kinase</keyword>
<dbReference type="Pfam" id="PF08263">
    <property type="entry name" value="LRRNT_2"/>
    <property type="match status" value="2"/>
</dbReference>
<evidence type="ECO:0000256" key="21">
    <source>
        <dbReference type="SAM" id="MobiDB-lite"/>
    </source>
</evidence>
<evidence type="ECO:0000256" key="18">
    <source>
        <dbReference type="ARBA" id="ARBA00047899"/>
    </source>
</evidence>
<dbReference type="InterPro" id="IPR001611">
    <property type="entry name" value="Leu-rich_rpt"/>
</dbReference>
<dbReference type="InterPro" id="IPR052422">
    <property type="entry name" value="Auxin_Ser/Thr_Kinase"/>
</dbReference>
<keyword evidence="15" id="KW-1015">Disulfide bond</keyword>
<dbReference type="OrthoDB" id="2018786at2759"/>
<feature type="domain" description="Protein kinase" evidence="23">
    <location>
        <begin position="611"/>
        <end position="891"/>
    </location>
</feature>
<dbReference type="Pfam" id="PF00560">
    <property type="entry name" value="LRR_1"/>
    <property type="match status" value="1"/>
</dbReference>
<keyword evidence="9" id="KW-0677">Repeat</keyword>
<evidence type="ECO:0000256" key="19">
    <source>
        <dbReference type="ARBA" id="ARBA00048679"/>
    </source>
</evidence>
<comment type="subcellular location">
    <subcellularLocation>
        <location evidence="1">Membrane</location>
        <topology evidence="1">Single-pass membrane protein</topology>
    </subcellularLocation>
</comment>
<evidence type="ECO:0000256" key="22">
    <source>
        <dbReference type="SAM" id="SignalP"/>
    </source>
</evidence>
<evidence type="ECO:0000256" key="7">
    <source>
        <dbReference type="ARBA" id="ARBA00022692"/>
    </source>
</evidence>
<dbReference type="GO" id="GO:0005524">
    <property type="term" value="F:ATP binding"/>
    <property type="evidence" value="ECO:0007669"/>
    <property type="project" value="UniProtKB-UniRule"/>
</dbReference>
<protein>
    <recommendedName>
        <fullName evidence="3">non-specific serine/threonine protein kinase</fullName>
        <ecNumber evidence="3">2.7.11.1</ecNumber>
    </recommendedName>
</protein>
<evidence type="ECO:0000256" key="20">
    <source>
        <dbReference type="PROSITE-ProRule" id="PRU10141"/>
    </source>
</evidence>
<feature type="region of interest" description="Disordered" evidence="21">
    <location>
        <begin position="933"/>
        <end position="957"/>
    </location>
</feature>
<keyword evidence="8 22" id="KW-0732">Signal</keyword>
<dbReference type="InterPro" id="IPR003591">
    <property type="entry name" value="Leu-rich_rpt_typical-subtyp"/>
</dbReference>
<dbReference type="InterPro" id="IPR001245">
    <property type="entry name" value="Ser-Thr/Tyr_kinase_cat_dom"/>
</dbReference>
<evidence type="ECO:0000256" key="3">
    <source>
        <dbReference type="ARBA" id="ARBA00012513"/>
    </source>
</evidence>
<name>A0A067JGP0_JATCU</name>
<organism evidence="24 25">
    <name type="scientific">Jatropha curcas</name>
    <name type="common">Barbados nut</name>
    <dbReference type="NCBI Taxonomy" id="180498"/>
    <lineage>
        <taxon>Eukaryota</taxon>
        <taxon>Viridiplantae</taxon>
        <taxon>Streptophyta</taxon>
        <taxon>Embryophyta</taxon>
        <taxon>Tracheophyta</taxon>
        <taxon>Spermatophyta</taxon>
        <taxon>Magnoliopsida</taxon>
        <taxon>eudicotyledons</taxon>
        <taxon>Gunneridae</taxon>
        <taxon>Pentapetalae</taxon>
        <taxon>rosids</taxon>
        <taxon>fabids</taxon>
        <taxon>Malpighiales</taxon>
        <taxon>Euphorbiaceae</taxon>
        <taxon>Crotonoideae</taxon>
        <taxon>Jatropheae</taxon>
        <taxon>Jatropha</taxon>
    </lineage>
</organism>
<dbReference type="CDD" id="cd14066">
    <property type="entry name" value="STKc_IRAK"/>
    <property type="match status" value="1"/>
</dbReference>
<evidence type="ECO:0000256" key="10">
    <source>
        <dbReference type="ARBA" id="ARBA00022741"/>
    </source>
</evidence>
<keyword evidence="5" id="KW-0433">Leucine-rich repeat</keyword>
<dbReference type="PROSITE" id="PS00107">
    <property type="entry name" value="PROTEIN_KINASE_ATP"/>
    <property type="match status" value="1"/>
</dbReference>
<feature type="chain" id="PRO_5001638661" description="non-specific serine/threonine protein kinase" evidence="22">
    <location>
        <begin position="23"/>
        <end position="957"/>
    </location>
</feature>
<keyword evidence="14" id="KW-0472">Membrane</keyword>
<dbReference type="InterPro" id="IPR017441">
    <property type="entry name" value="Protein_kinase_ATP_BS"/>
</dbReference>
<comment type="similarity">
    <text evidence="2">Belongs to the protein kinase superfamily. Ser/Thr protein kinase family.</text>
</comment>
<keyword evidence="12 20" id="KW-0067">ATP-binding</keyword>
<evidence type="ECO:0000256" key="8">
    <source>
        <dbReference type="ARBA" id="ARBA00022729"/>
    </source>
</evidence>
<keyword evidence="16" id="KW-0675">Receptor</keyword>
<evidence type="ECO:0000313" key="25">
    <source>
        <dbReference type="Proteomes" id="UP000027138"/>
    </source>
</evidence>
<dbReference type="InterPro" id="IPR008271">
    <property type="entry name" value="Ser/Thr_kinase_AS"/>
</dbReference>
<evidence type="ECO:0000256" key="1">
    <source>
        <dbReference type="ARBA" id="ARBA00004167"/>
    </source>
</evidence>
<comment type="catalytic activity">
    <reaction evidence="19">
        <text>L-seryl-[protein] + ATP = O-phospho-L-seryl-[protein] + ADP + H(+)</text>
        <dbReference type="Rhea" id="RHEA:17989"/>
        <dbReference type="Rhea" id="RHEA-COMP:9863"/>
        <dbReference type="Rhea" id="RHEA-COMP:11604"/>
        <dbReference type="ChEBI" id="CHEBI:15378"/>
        <dbReference type="ChEBI" id="CHEBI:29999"/>
        <dbReference type="ChEBI" id="CHEBI:30616"/>
        <dbReference type="ChEBI" id="CHEBI:83421"/>
        <dbReference type="ChEBI" id="CHEBI:456216"/>
        <dbReference type="EC" id="2.7.11.1"/>
    </reaction>
</comment>
<keyword evidence="10 20" id="KW-0547">Nucleotide-binding</keyword>
<evidence type="ECO:0000256" key="4">
    <source>
        <dbReference type="ARBA" id="ARBA00022527"/>
    </source>
</evidence>
<feature type="binding site" evidence="20">
    <location>
        <position position="639"/>
    </location>
    <ligand>
        <name>ATP</name>
        <dbReference type="ChEBI" id="CHEBI:30616"/>
    </ligand>
</feature>
<evidence type="ECO:0000256" key="17">
    <source>
        <dbReference type="ARBA" id="ARBA00023180"/>
    </source>
</evidence>
<dbReference type="Proteomes" id="UP000027138">
    <property type="component" value="Unassembled WGS sequence"/>
</dbReference>
<dbReference type="InterPro" id="IPR013210">
    <property type="entry name" value="LRR_N_plant-typ"/>
</dbReference>
<dbReference type="SMART" id="SM00369">
    <property type="entry name" value="LRR_TYP"/>
    <property type="match status" value="4"/>
</dbReference>
<evidence type="ECO:0000313" key="24">
    <source>
        <dbReference type="EMBL" id="KDP23101.1"/>
    </source>
</evidence>
<comment type="catalytic activity">
    <reaction evidence="18">
        <text>L-threonyl-[protein] + ATP = O-phospho-L-threonyl-[protein] + ADP + H(+)</text>
        <dbReference type="Rhea" id="RHEA:46608"/>
        <dbReference type="Rhea" id="RHEA-COMP:11060"/>
        <dbReference type="Rhea" id="RHEA-COMP:11605"/>
        <dbReference type="ChEBI" id="CHEBI:15378"/>
        <dbReference type="ChEBI" id="CHEBI:30013"/>
        <dbReference type="ChEBI" id="CHEBI:30616"/>
        <dbReference type="ChEBI" id="CHEBI:61977"/>
        <dbReference type="ChEBI" id="CHEBI:456216"/>
        <dbReference type="EC" id="2.7.11.1"/>
    </reaction>
</comment>
<evidence type="ECO:0000256" key="2">
    <source>
        <dbReference type="ARBA" id="ARBA00008684"/>
    </source>
</evidence>
<evidence type="ECO:0000256" key="6">
    <source>
        <dbReference type="ARBA" id="ARBA00022679"/>
    </source>
</evidence>
<keyword evidence="11" id="KW-0418">Kinase</keyword>